<dbReference type="Proteomes" id="UP001164539">
    <property type="component" value="Chromosome 5"/>
</dbReference>
<accession>A0ACC1Y348</accession>
<protein>
    <submittedName>
        <fullName evidence="1">Methyltransferase-like protein 22</fullName>
    </submittedName>
</protein>
<keyword evidence="2" id="KW-1185">Reference proteome</keyword>
<gene>
    <name evidence="1" type="ORF">OWV82_009865</name>
</gene>
<organism evidence="1 2">
    <name type="scientific">Melia azedarach</name>
    <name type="common">Chinaberry tree</name>
    <dbReference type="NCBI Taxonomy" id="155640"/>
    <lineage>
        <taxon>Eukaryota</taxon>
        <taxon>Viridiplantae</taxon>
        <taxon>Streptophyta</taxon>
        <taxon>Embryophyta</taxon>
        <taxon>Tracheophyta</taxon>
        <taxon>Spermatophyta</taxon>
        <taxon>Magnoliopsida</taxon>
        <taxon>eudicotyledons</taxon>
        <taxon>Gunneridae</taxon>
        <taxon>Pentapetalae</taxon>
        <taxon>rosids</taxon>
        <taxon>malvids</taxon>
        <taxon>Sapindales</taxon>
        <taxon>Meliaceae</taxon>
        <taxon>Melia</taxon>
    </lineage>
</organism>
<evidence type="ECO:0000313" key="2">
    <source>
        <dbReference type="Proteomes" id="UP001164539"/>
    </source>
</evidence>
<evidence type="ECO:0000313" key="1">
    <source>
        <dbReference type="EMBL" id="KAJ4718147.1"/>
    </source>
</evidence>
<sequence length="342" mass="38408">MGGGDSPEEELEQLVMSEVHVGCPPYLSGPYISRFTFSFPPEVEPSRYNELFKAETARVHEVITLDDDGDLVLPRRNKQSSQCFTVTIQHNITSSIPSVGLQVWKAELVLSDFVMQKMCTSDEFNGIISLELGAGTGLVGILLSRVGQRVFLTDHGDDILDNCAKNIELNSGVFSHQGSVHVRELNWMNPWPPEVSLGNSSASHERYCWNSSELEEIERASVLLAADVIYSNDLTDAFFRTLNKLMLLGSEKVLYLALEKRYNFSLDDLDVVANGYSHFRSYIWVEGECERLECASFPIFEGKRIDLNGIPQYVREYDRGNDVELWQIKLQKGTSQSGDSCG</sequence>
<dbReference type="EMBL" id="CM051398">
    <property type="protein sequence ID" value="KAJ4718147.1"/>
    <property type="molecule type" value="Genomic_DNA"/>
</dbReference>
<proteinExistence type="predicted"/>
<comment type="caution">
    <text evidence="1">The sequence shown here is derived from an EMBL/GenBank/DDBJ whole genome shotgun (WGS) entry which is preliminary data.</text>
</comment>
<reference evidence="1 2" key="1">
    <citation type="journal article" date="2023" name="Science">
        <title>Complex scaffold remodeling in plant triterpene biosynthesis.</title>
        <authorList>
            <person name="De La Pena R."/>
            <person name="Hodgson H."/>
            <person name="Liu J.C."/>
            <person name="Stephenson M.J."/>
            <person name="Martin A.C."/>
            <person name="Owen C."/>
            <person name="Harkess A."/>
            <person name="Leebens-Mack J."/>
            <person name="Jimenez L.E."/>
            <person name="Osbourn A."/>
            <person name="Sattely E.S."/>
        </authorList>
    </citation>
    <scope>NUCLEOTIDE SEQUENCE [LARGE SCALE GENOMIC DNA]</scope>
    <source>
        <strain evidence="2">cv. JPN11</strain>
        <tissue evidence="1">Leaf</tissue>
    </source>
</reference>
<name>A0ACC1Y348_MELAZ</name>